<evidence type="ECO:0000256" key="1">
    <source>
        <dbReference type="SAM" id="MobiDB-lite"/>
    </source>
</evidence>
<evidence type="ECO:0000313" key="3">
    <source>
        <dbReference type="Proteomes" id="UP001451303"/>
    </source>
</evidence>
<proteinExistence type="predicted"/>
<comment type="caution">
    <text evidence="2">The sequence shown here is derived from an EMBL/GenBank/DDBJ whole genome shotgun (WGS) entry which is preliminary data.</text>
</comment>
<feature type="compositionally biased region" description="Polar residues" evidence="1">
    <location>
        <begin position="51"/>
        <end position="68"/>
    </location>
</feature>
<reference evidence="2 3" key="1">
    <citation type="submission" date="2023-09" db="EMBL/GenBank/DDBJ databases">
        <title>Multi-omics analysis of a traditional fermented food reveals byproduct-associated fungal strains for waste-to-food upcycling.</title>
        <authorList>
            <consortium name="Lawrence Berkeley National Laboratory"/>
            <person name="Rekdal V.M."/>
            <person name="Villalobos-Escobedo J.M."/>
            <person name="Rodriguez-Valeron N."/>
            <person name="Garcia M.O."/>
            <person name="Vasquez D.P."/>
            <person name="Damayanti I."/>
            <person name="Sorensen P.M."/>
            <person name="Baidoo E.E."/>
            <person name="De Carvalho A.C."/>
            <person name="Riley R."/>
            <person name="Lipzen A."/>
            <person name="He G."/>
            <person name="Yan M."/>
            <person name="Haridas S."/>
            <person name="Daum C."/>
            <person name="Yoshinaga Y."/>
            <person name="Ng V."/>
            <person name="Grigoriev I.V."/>
            <person name="Munk R."/>
            <person name="Nuraida L."/>
            <person name="Wijaya C.H."/>
            <person name="Morales P.-C."/>
            <person name="Keasling J.D."/>
        </authorList>
    </citation>
    <scope>NUCLEOTIDE SEQUENCE [LARGE SCALE GENOMIC DNA]</scope>
    <source>
        <strain evidence="2 3">FGSC 2613</strain>
    </source>
</reference>
<protein>
    <submittedName>
        <fullName evidence="2">Uncharacterized protein</fullName>
    </submittedName>
</protein>
<organism evidence="2 3">
    <name type="scientific">Neurospora intermedia</name>
    <dbReference type="NCBI Taxonomy" id="5142"/>
    <lineage>
        <taxon>Eukaryota</taxon>
        <taxon>Fungi</taxon>
        <taxon>Dikarya</taxon>
        <taxon>Ascomycota</taxon>
        <taxon>Pezizomycotina</taxon>
        <taxon>Sordariomycetes</taxon>
        <taxon>Sordariomycetidae</taxon>
        <taxon>Sordariales</taxon>
        <taxon>Sordariaceae</taxon>
        <taxon>Neurospora</taxon>
    </lineage>
</organism>
<accession>A0ABR3DCX6</accession>
<dbReference type="EMBL" id="JAVLET010000004">
    <property type="protein sequence ID" value="KAL0470507.1"/>
    <property type="molecule type" value="Genomic_DNA"/>
</dbReference>
<evidence type="ECO:0000313" key="2">
    <source>
        <dbReference type="EMBL" id="KAL0470507.1"/>
    </source>
</evidence>
<dbReference type="Proteomes" id="UP001451303">
    <property type="component" value="Unassembled WGS sequence"/>
</dbReference>
<name>A0ABR3DCX6_NEUIN</name>
<feature type="region of interest" description="Disordered" evidence="1">
    <location>
        <begin position="50"/>
        <end position="76"/>
    </location>
</feature>
<sequence>MTVVPVSLVPTEYYGTPLACLLPGTFPVVNHICPRCQPQTTHYHTVGDDVQPSTHMPTSLAPSLQESHGLNKPMPPGESPPTIMATVRPLVRQLGPSPAIWPDGPVTALPIHVWRGVGQVPILPSYHDSPRILALASSNHNSTLSRVMIKSEDCQVRSPGTAALGSLLGDNRHQTDSLAGKSRLKCWDLLFFRSFVLLFLPPSSLHHVVVHFIKQYNDNDNSDYNDKSRNILFPRLLLAEACPITMSQLFCSSGAIALLFPVGYSPTTTSASALHWNSLSNKFGRLVNQTCISFPFRAPNVQHDKEQLPAHVPLQLVKLFEIIHRAIVWPRKTIFRKSSVSVRYIWPLQPLPSPNFLQQPVIFPHSGGVLSLNSPSSLTRQRFVVSIPSAKIRIIAAE</sequence>
<keyword evidence="3" id="KW-1185">Reference proteome</keyword>
<gene>
    <name evidence="2" type="ORF">QR685DRAFT_587447</name>
</gene>